<keyword evidence="10" id="KW-0830">Ubiquinone</keyword>
<dbReference type="EMBL" id="CGIH01000013">
    <property type="protein sequence ID" value="CFX28905.1"/>
    <property type="molecule type" value="Genomic_DNA"/>
</dbReference>
<evidence type="ECO:0000256" key="6">
    <source>
        <dbReference type="ARBA" id="ARBA00022967"/>
    </source>
</evidence>
<keyword evidence="4" id="KW-0479">Metal-binding</keyword>
<evidence type="ECO:0000256" key="4">
    <source>
        <dbReference type="ARBA" id="ARBA00022723"/>
    </source>
</evidence>
<name>A0A0E4GB10_9FIRM</name>
<accession>A0A0E4GB10</accession>
<evidence type="ECO:0000256" key="9">
    <source>
        <dbReference type="ARBA" id="ARBA00023027"/>
    </source>
</evidence>
<evidence type="ECO:0000256" key="8">
    <source>
        <dbReference type="ARBA" id="ARBA00023014"/>
    </source>
</evidence>
<dbReference type="Gene3D" id="3.30.70.3270">
    <property type="match status" value="1"/>
</dbReference>
<dbReference type="SUPFAM" id="SSF54862">
    <property type="entry name" value="4Fe-4S ferredoxins"/>
    <property type="match status" value="1"/>
</dbReference>
<proteinExistence type="predicted"/>
<keyword evidence="7" id="KW-0408">Iron</keyword>
<dbReference type="GO" id="GO:0016020">
    <property type="term" value="C:membrane"/>
    <property type="evidence" value="ECO:0007669"/>
    <property type="project" value="InterPro"/>
</dbReference>
<keyword evidence="8" id="KW-0411">Iron-sulfur</keyword>
<dbReference type="InterPro" id="IPR017900">
    <property type="entry name" value="4Fe4S_Fe_S_CS"/>
</dbReference>
<gene>
    <name evidence="13" type="ORF">935</name>
</gene>
<dbReference type="AlphaFoldDB" id="A0A0E4GB10"/>
<evidence type="ECO:0000256" key="1">
    <source>
        <dbReference type="ARBA" id="ARBA00022475"/>
    </source>
</evidence>
<protein>
    <submittedName>
        <fullName evidence="13">4Fe-4S binding domain</fullName>
    </submittedName>
</protein>
<dbReference type="STRING" id="690567.935"/>
<sequence>MKGQGLLKGLYITLKRAVGKDITIQYPEQMPYLQDRFRGCLHFDYTKCIVCGLCTKACPNNVLSYESRQVEGSKKKELVSYTIDLQYCLFCNLCVEACPTNTLYFTHDFELSRYQRDQIKIVYEIPKEEPSAVKVDLKGDAPEPDETKKEKQLAAMTAALQKNPQKTVRKMVENDEDAEILAGILLEDEQKLSRMAALMIADREKAKKVAVAFVNKEKKDRLKGGGAEDESK</sequence>
<evidence type="ECO:0000256" key="10">
    <source>
        <dbReference type="ARBA" id="ARBA00023075"/>
    </source>
</evidence>
<dbReference type="Pfam" id="PF12838">
    <property type="entry name" value="Fer4_7"/>
    <property type="match status" value="1"/>
</dbReference>
<evidence type="ECO:0000313" key="13">
    <source>
        <dbReference type="EMBL" id="CFX28905.1"/>
    </source>
</evidence>
<dbReference type="PANTHER" id="PTHR10849">
    <property type="entry name" value="NADH DEHYDROGENASE UBIQUINONE IRON-SULFUR PROTEIN 8, MITOCHONDRIAL"/>
    <property type="match status" value="1"/>
</dbReference>
<evidence type="ECO:0000256" key="11">
    <source>
        <dbReference type="ARBA" id="ARBA00023136"/>
    </source>
</evidence>
<dbReference type="Proteomes" id="UP000045545">
    <property type="component" value="Unassembled WGS sequence"/>
</dbReference>
<keyword evidence="11" id="KW-0472">Membrane</keyword>
<dbReference type="GO" id="GO:0051539">
    <property type="term" value="F:4 iron, 4 sulfur cluster binding"/>
    <property type="evidence" value="ECO:0007669"/>
    <property type="project" value="UniProtKB-KW"/>
</dbReference>
<keyword evidence="2" id="KW-0004">4Fe-4S</keyword>
<dbReference type="RefSeq" id="WP_052729607.1">
    <property type="nucleotide sequence ID" value="NZ_CGIH01000013.1"/>
</dbReference>
<dbReference type="GO" id="GO:0016651">
    <property type="term" value="F:oxidoreductase activity, acting on NAD(P)H"/>
    <property type="evidence" value="ECO:0007669"/>
    <property type="project" value="InterPro"/>
</dbReference>
<keyword evidence="6" id="KW-1278">Translocase</keyword>
<keyword evidence="5" id="KW-0677">Repeat</keyword>
<evidence type="ECO:0000256" key="3">
    <source>
        <dbReference type="ARBA" id="ARBA00022719"/>
    </source>
</evidence>
<keyword evidence="14" id="KW-1185">Reference proteome</keyword>
<evidence type="ECO:0000256" key="7">
    <source>
        <dbReference type="ARBA" id="ARBA00023004"/>
    </source>
</evidence>
<feature type="domain" description="4Fe-4S ferredoxin-type" evidence="12">
    <location>
        <begin position="39"/>
        <end position="68"/>
    </location>
</feature>
<dbReference type="InterPro" id="IPR017896">
    <property type="entry name" value="4Fe4S_Fe-S-bd"/>
</dbReference>
<evidence type="ECO:0000313" key="14">
    <source>
        <dbReference type="Proteomes" id="UP000045545"/>
    </source>
</evidence>
<dbReference type="OrthoDB" id="9803192at2"/>
<keyword evidence="3" id="KW-0874">Quinone</keyword>
<dbReference type="GO" id="GO:0048038">
    <property type="term" value="F:quinone binding"/>
    <property type="evidence" value="ECO:0007669"/>
    <property type="project" value="UniProtKB-KW"/>
</dbReference>
<evidence type="ECO:0000256" key="2">
    <source>
        <dbReference type="ARBA" id="ARBA00022485"/>
    </source>
</evidence>
<evidence type="ECO:0000256" key="5">
    <source>
        <dbReference type="ARBA" id="ARBA00022737"/>
    </source>
</evidence>
<dbReference type="InterPro" id="IPR010226">
    <property type="entry name" value="NADH_quinone_OxRdtase_chainI"/>
</dbReference>
<dbReference type="PROSITE" id="PS00198">
    <property type="entry name" value="4FE4S_FER_1"/>
    <property type="match status" value="1"/>
</dbReference>
<dbReference type="PROSITE" id="PS51379">
    <property type="entry name" value="4FE4S_FER_2"/>
    <property type="match status" value="2"/>
</dbReference>
<dbReference type="PANTHER" id="PTHR10849:SF24">
    <property type="entry name" value="NADH-QUINONE OXIDOREDUCTASE SUBUNIT I 2"/>
    <property type="match status" value="1"/>
</dbReference>
<reference evidence="13 14" key="1">
    <citation type="submission" date="2015-03" db="EMBL/GenBank/DDBJ databases">
        <authorList>
            <person name="Murphy D."/>
        </authorList>
    </citation>
    <scope>NUCLEOTIDE SEQUENCE [LARGE SCALE GENOMIC DNA]</scope>
    <source>
        <strain evidence="13 14">OL-4</strain>
    </source>
</reference>
<evidence type="ECO:0000259" key="12">
    <source>
        <dbReference type="PROSITE" id="PS51379"/>
    </source>
</evidence>
<feature type="domain" description="4Fe-4S ferredoxin-type" evidence="12">
    <location>
        <begin position="79"/>
        <end position="108"/>
    </location>
</feature>
<dbReference type="GO" id="GO:0046872">
    <property type="term" value="F:metal ion binding"/>
    <property type="evidence" value="ECO:0007669"/>
    <property type="project" value="UniProtKB-KW"/>
</dbReference>
<keyword evidence="1" id="KW-1003">Cell membrane</keyword>
<keyword evidence="9" id="KW-0520">NAD</keyword>
<organism evidence="13 14">
    <name type="scientific">Syntrophomonas zehnderi OL-4</name>
    <dbReference type="NCBI Taxonomy" id="690567"/>
    <lineage>
        <taxon>Bacteria</taxon>
        <taxon>Bacillati</taxon>
        <taxon>Bacillota</taxon>
        <taxon>Clostridia</taxon>
        <taxon>Eubacteriales</taxon>
        <taxon>Syntrophomonadaceae</taxon>
        <taxon>Syntrophomonas</taxon>
    </lineage>
</organism>